<dbReference type="AlphaFoldDB" id="A0A917GY32"/>
<evidence type="ECO:0000256" key="1">
    <source>
        <dbReference type="SAM" id="Phobius"/>
    </source>
</evidence>
<organism evidence="2 3">
    <name type="scientific">Virgibacillus oceani</name>
    <dbReference type="NCBI Taxonomy" id="1479511"/>
    <lineage>
        <taxon>Bacteria</taxon>
        <taxon>Bacillati</taxon>
        <taxon>Bacillota</taxon>
        <taxon>Bacilli</taxon>
        <taxon>Bacillales</taxon>
        <taxon>Bacillaceae</taxon>
        <taxon>Virgibacillus</taxon>
    </lineage>
</organism>
<keyword evidence="3" id="KW-1185">Reference proteome</keyword>
<dbReference type="Proteomes" id="UP000622860">
    <property type="component" value="Unassembled WGS sequence"/>
</dbReference>
<name>A0A917GY32_9BACI</name>
<dbReference type="EMBL" id="BMFR01000001">
    <property type="protein sequence ID" value="GGG60846.1"/>
    <property type="molecule type" value="Genomic_DNA"/>
</dbReference>
<feature type="transmembrane region" description="Helical" evidence="1">
    <location>
        <begin position="12"/>
        <end position="40"/>
    </location>
</feature>
<keyword evidence="1" id="KW-0812">Transmembrane</keyword>
<gene>
    <name evidence="2" type="ORF">GCM10011398_00050</name>
</gene>
<evidence type="ECO:0000313" key="3">
    <source>
        <dbReference type="Proteomes" id="UP000622860"/>
    </source>
</evidence>
<proteinExistence type="predicted"/>
<reference evidence="2" key="1">
    <citation type="journal article" date="2014" name="Int. J. Syst. Evol. Microbiol.">
        <title>Complete genome sequence of Corynebacterium casei LMG S-19264T (=DSM 44701T), isolated from a smear-ripened cheese.</title>
        <authorList>
            <consortium name="US DOE Joint Genome Institute (JGI-PGF)"/>
            <person name="Walter F."/>
            <person name="Albersmeier A."/>
            <person name="Kalinowski J."/>
            <person name="Ruckert C."/>
        </authorList>
    </citation>
    <scope>NUCLEOTIDE SEQUENCE</scope>
    <source>
        <strain evidence="2">CGMCC 1.12754</strain>
    </source>
</reference>
<dbReference type="NCBIfam" id="NF033560">
    <property type="entry name" value="merT_RC607"/>
    <property type="match status" value="1"/>
</dbReference>
<evidence type="ECO:0008006" key="4">
    <source>
        <dbReference type="Google" id="ProtNLM"/>
    </source>
</evidence>
<accession>A0A917GY32</accession>
<dbReference type="PROSITE" id="PS51257">
    <property type="entry name" value="PROKAR_LIPOPROTEIN"/>
    <property type="match status" value="1"/>
</dbReference>
<keyword evidence="1" id="KW-1133">Transmembrane helix</keyword>
<sequence length="95" mass="10513">MIEKVSQLATIFSGFVATACCVGPLILVPLGLTGLAGGLAFYATKYQTLLIIVTFVLLAYSFYLVYRRKCRKKSSIIGLWITTVLVFGMFIYTLM</sequence>
<protein>
    <recommendedName>
        <fullName evidence="4">Mercuric transport protein MerT</fullName>
    </recommendedName>
</protein>
<dbReference type="RefSeq" id="WP_188453304.1">
    <property type="nucleotide sequence ID" value="NZ_BMFR01000001.1"/>
</dbReference>
<feature type="transmembrane region" description="Helical" evidence="1">
    <location>
        <begin position="77"/>
        <end position="94"/>
    </location>
</feature>
<keyword evidence="1" id="KW-0472">Membrane</keyword>
<comment type="caution">
    <text evidence="2">The sequence shown here is derived from an EMBL/GenBank/DDBJ whole genome shotgun (WGS) entry which is preliminary data.</text>
</comment>
<reference evidence="2" key="2">
    <citation type="submission" date="2020-09" db="EMBL/GenBank/DDBJ databases">
        <authorList>
            <person name="Sun Q."/>
            <person name="Zhou Y."/>
        </authorList>
    </citation>
    <scope>NUCLEOTIDE SEQUENCE</scope>
    <source>
        <strain evidence="2">CGMCC 1.12754</strain>
    </source>
</reference>
<feature type="transmembrane region" description="Helical" evidence="1">
    <location>
        <begin position="46"/>
        <end position="65"/>
    </location>
</feature>
<evidence type="ECO:0000313" key="2">
    <source>
        <dbReference type="EMBL" id="GGG60846.1"/>
    </source>
</evidence>